<gene>
    <name evidence="2" type="ORF">CC77DRAFT_498304</name>
</gene>
<organism evidence="2 3">
    <name type="scientific">Alternaria alternata</name>
    <name type="common">Alternaria rot fungus</name>
    <name type="synonym">Torula alternata</name>
    <dbReference type="NCBI Taxonomy" id="5599"/>
    <lineage>
        <taxon>Eukaryota</taxon>
        <taxon>Fungi</taxon>
        <taxon>Dikarya</taxon>
        <taxon>Ascomycota</taxon>
        <taxon>Pezizomycotina</taxon>
        <taxon>Dothideomycetes</taxon>
        <taxon>Pleosporomycetidae</taxon>
        <taxon>Pleosporales</taxon>
        <taxon>Pleosporineae</taxon>
        <taxon>Pleosporaceae</taxon>
        <taxon>Alternaria</taxon>
        <taxon>Alternaria sect. Alternaria</taxon>
        <taxon>Alternaria alternata complex</taxon>
    </lineage>
</organism>
<evidence type="ECO:0000256" key="1">
    <source>
        <dbReference type="SAM" id="MobiDB-lite"/>
    </source>
</evidence>
<proteinExistence type="predicted"/>
<dbReference type="KEGG" id="aalt:CC77DRAFT_498304"/>
<name>A0A177D5B3_ALTAL</name>
<feature type="region of interest" description="Disordered" evidence="1">
    <location>
        <begin position="18"/>
        <end position="56"/>
    </location>
</feature>
<accession>A0A177D5B3</accession>
<dbReference type="GeneID" id="29117514"/>
<reference evidence="2 3" key="1">
    <citation type="submission" date="2016-05" db="EMBL/GenBank/DDBJ databases">
        <title>Comparative analysis of secretome profiles of manganese(II)-oxidizing ascomycete fungi.</title>
        <authorList>
            <consortium name="DOE Joint Genome Institute"/>
            <person name="Zeiner C.A."/>
            <person name="Purvine S.O."/>
            <person name="Zink E.M."/>
            <person name="Wu S."/>
            <person name="Pasa-Tolic L."/>
            <person name="Chaput D.L."/>
            <person name="Haridas S."/>
            <person name="Grigoriev I.V."/>
            <person name="Santelli C.M."/>
            <person name="Hansel C.M."/>
        </authorList>
    </citation>
    <scope>NUCLEOTIDE SEQUENCE [LARGE SCALE GENOMIC DNA]</scope>
    <source>
        <strain evidence="2 3">SRC1lrK2f</strain>
    </source>
</reference>
<sequence length="189" mass="20734">MSRSTIYYHVPLDQDSMFRSADVPRPAKRQRRDSVGNSKETVSTTEKTTTQERSTSEAAVLLATGTKHYKLFEATGSLDDLHEAFDAVGEACHATSKGIPDQTFSLFHNQDGNSDILNVLRRDVETFVNMVTSPSSGLQTVQSAPQGETIYANTPQHHGTVQLLQMDETPSISKESSDATMHEQTALMG</sequence>
<keyword evidence="3" id="KW-1185">Reference proteome</keyword>
<dbReference type="VEuPathDB" id="FungiDB:CC77DRAFT_498304"/>
<dbReference type="RefSeq" id="XP_018380265.1">
    <property type="nucleotide sequence ID" value="XM_018531920.1"/>
</dbReference>
<protein>
    <submittedName>
        <fullName evidence="2">Uncharacterized protein</fullName>
    </submittedName>
</protein>
<evidence type="ECO:0000313" key="3">
    <source>
        <dbReference type="Proteomes" id="UP000077248"/>
    </source>
</evidence>
<feature type="compositionally biased region" description="Low complexity" evidence="1">
    <location>
        <begin position="38"/>
        <end position="56"/>
    </location>
</feature>
<dbReference type="EMBL" id="KV441497">
    <property type="protein sequence ID" value="OAG14844.1"/>
    <property type="molecule type" value="Genomic_DNA"/>
</dbReference>
<dbReference type="AlphaFoldDB" id="A0A177D5B3"/>
<feature type="region of interest" description="Disordered" evidence="1">
    <location>
        <begin position="170"/>
        <end position="189"/>
    </location>
</feature>
<dbReference type="Proteomes" id="UP000077248">
    <property type="component" value="Unassembled WGS sequence"/>
</dbReference>
<evidence type="ECO:0000313" key="2">
    <source>
        <dbReference type="EMBL" id="OAG14844.1"/>
    </source>
</evidence>